<dbReference type="SUPFAM" id="SSF51658">
    <property type="entry name" value="Xylose isomerase-like"/>
    <property type="match status" value="1"/>
</dbReference>
<sequence length="288" mass="31817">MQSSSATAIAGFGVGLRTCHYRDFLNTPQTTDWLEVHTENYMGDGGYDLHVLEVLRKDYPISLHGVGMGLGSASATDAGQEQHLQGLKRLIDRVEPGLVSEHLCWNAVQSHFLNDLLPLPLNNAALQLMCERVDRMQDVLQCRVLIENVSTYVRFAADQMSEAAFLAELSRKTGCGVLLDINNLYVNQINHGESAIDALRIYADLPALTVGEIHLAGHLDAGTCLIDHHGSRVHAEVWKLYELACQQLSYPVPVLIEWDTEIPDLHVLLEEAAKARQLSAKQLAEVSS</sequence>
<protein>
    <submittedName>
        <fullName evidence="1">DUF692 domain-containing protein</fullName>
    </submittedName>
</protein>
<evidence type="ECO:0000313" key="2">
    <source>
        <dbReference type="Proteomes" id="UP000654304"/>
    </source>
</evidence>
<dbReference type="InterPro" id="IPR036237">
    <property type="entry name" value="Xyl_isomerase-like_sf"/>
</dbReference>
<organism evidence="1 2">
    <name type="scientific">Undibacterium curvum</name>
    <dbReference type="NCBI Taxonomy" id="2762294"/>
    <lineage>
        <taxon>Bacteria</taxon>
        <taxon>Pseudomonadati</taxon>
        <taxon>Pseudomonadota</taxon>
        <taxon>Betaproteobacteria</taxon>
        <taxon>Burkholderiales</taxon>
        <taxon>Oxalobacteraceae</taxon>
        <taxon>Undibacterium</taxon>
    </lineage>
</organism>
<reference evidence="1 2" key="1">
    <citation type="submission" date="2020-08" db="EMBL/GenBank/DDBJ databases">
        <title>Novel species isolated from subtropical streams in China.</title>
        <authorList>
            <person name="Lu H."/>
        </authorList>
    </citation>
    <scope>NUCLEOTIDE SEQUENCE [LARGE SCALE GENOMIC DNA]</scope>
    <source>
        <strain evidence="1 2">CY22W</strain>
    </source>
</reference>
<dbReference type="Gene3D" id="3.20.20.150">
    <property type="entry name" value="Divalent-metal-dependent TIM barrel enzymes"/>
    <property type="match status" value="1"/>
</dbReference>
<dbReference type="PANTHER" id="PTHR42194">
    <property type="entry name" value="UPF0276 PROTEIN HI_1600"/>
    <property type="match status" value="1"/>
</dbReference>
<dbReference type="Pfam" id="PF05114">
    <property type="entry name" value="MbnB_TglH_ChrH"/>
    <property type="match status" value="1"/>
</dbReference>
<accession>A0ABR7A3P3</accession>
<proteinExistence type="predicted"/>
<comment type="caution">
    <text evidence="1">The sequence shown here is derived from an EMBL/GenBank/DDBJ whole genome shotgun (WGS) entry which is preliminary data.</text>
</comment>
<evidence type="ECO:0000313" key="1">
    <source>
        <dbReference type="EMBL" id="MBC3931534.1"/>
    </source>
</evidence>
<name>A0ABR7A3P3_9BURK</name>
<dbReference type="InterPro" id="IPR007801">
    <property type="entry name" value="MbnB/TglH/ChrH"/>
</dbReference>
<gene>
    <name evidence="1" type="ORF">H8K43_07630</name>
</gene>
<dbReference type="Proteomes" id="UP000654304">
    <property type="component" value="Unassembled WGS sequence"/>
</dbReference>
<dbReference type="EMBL" id="JACOGD010000003">
    <property type="protein sequence ID" value="MBC3931534.1"/>
    <property type="molecule type" value="Genomic_DNA"/>
</dbReference>
<dbReference type="RefSeq" id="WP_186903270.1">
    <property type="nucleotide sequence ID" value="NZ_JACOGD010000003.1"/>
</dbReference>
<keyword evidence="2" id="KW-1185">Reference proteome</keyword>
<dbReference type="PANTHER" id="PTHR42194:SF1">
    <property type="entry name" value="UPF0276 PROTEIN HI_1600"/>
    <property type="match status" value="1"/>
</dbReference>
<dbReference type="NCBIfam" id="NF003818">
    <property type="entry name" value="PRK05409.1"/>
    <property type="match status" value="1"/>
</dbReference>